<proteinExistence type="predicted"/>
<feature type="compositionally biased region" description="Low complexity" evidence="1">
    <location>
        <begin position="200"/>
        <end position="214"/>
    </location>
</feature>
<feature type="compositionally biased region" description="Basic and acidic residues" evidence="1">
    <location>
        <begin position="130"/>
        <end position="140"/>
    </location>
</feature>
<feature type="region of interest" description="Disordered" evidence="1">
    <location>
        <begin position="1"/>
        <end position="226"/>
    </location>
</feature>
<evidence type="ECO:0000313" key="2">
    <source>
        <dbReference type="EMBL" id="VDK56645.1"/>
    </source>
</evidence>
<feature type="compositionally biased region" description="Basic residues" evidence="1">
    <location>
        <begin position="41"/>
        <end position="58"/>
    </location>
</feature>
<evidence type="ECO:0000313" key="3">
    <source>
        <dbReference type="Proteomes" id="UP000271098"/>
    </source>
</evidence>
<dbReference type="EMBL" id="UYRT01017152">
    <property type="protein sequence ID" value="VDK56645.1"/>
    <property type="molecule type" value="Genomic_DNA"/>
</dbReference>
<feature type="compositionally biased region" description="Basic and acidic residues" evidence="1">
    <location>
        <begin position="68"/>
        <end position="77"/>
    </location>
</feature>
<gene>
    <name evidence="2" type="ORF">GPUH_LOCUS6941</name>
</gene>
<sequence length="226" mass="25589">MSTSATRKRRKHARHRRPSSEDQDEAIRQADSPKYSDPRKQRQSRKRRKAARRQRKSRQQQQVSGDFDVDKTDEIIKSNKHAKKAPTSLSETEEMQQSGKIAQKNERFKKKSRKRASGKNTEEEATPFVEMRKMNEDSLKKTPGLKKLKKTRRHPQTKEQMEGINNPVADGISSASEKTLNGPVVGSTGSDACRTENGDSKNSSTTGTSSSRTTETAEKKDEEEKT</sequence>
<dbReference type="WBParaSite" id="GPUH_0000694901-mRNA-1">
    <property type="protein sequence ID" value="GPUH_0000694901-mRNA-1"/>
    <property type="gene ID" value="GPUH_0000694901"/>
</dbReference>
<feature type="compositionally biased region" description="Basic residues" evidence="1">
    <location>
        <begin position="1"/>
        <end position="17"/>
    </location>
</feature>
<feature type="compositionally biased region" description="Basic and acidic residues" evidence="1">
    <location>
        <begin position="215"/>
        <end position="226"/>
    </location>
</feature>
<evidence type="ECO:0000313" key="4">
    <source>
        <dbReference type="WBParaSite" id="GPUH_0000694901-mRNA-1"/>
    </source>
</evidence>
<reference evidence="4" key="1">
    <citation type="submission" date="2016-06" db="UniProtKB">
        <authorList>
            <consortium name="WormBaseParasite"/>
        </authorList>
    </citation>
    <scope>IDENTIFICATION</scope>
</reference>
<dbReference type="Proteomes" id="UP000271098">
    <property type="component" value="Unassembled WGS sequence"/>
</dbReference>
<name>A0A183DDZ9_9BILA</name>
<organism evidence="4">
    <name type="scientific">Gongylonema pulchrum</name>
    <dbReference type="NCBI Taxonomy" id="637853"/>
    <lineage>
        <taxon>Eukaryota</taxon>
        <taxon>Metazoa</taxon>
        <taxon>Ecdysozoa</taxon>
        <taxon>Nematoda</taxon>
        <taxon>Chromadorea</taxon>
        <taxon>Rhabditida</taxon>
        <taxon>Spirurina</taxon>
        <taxon>Spiruromorpha</taxon>
        <taxon>Spiruroidea</taxon>
        <taxon>Gongylonematidae</taxon>
        <taxon>Gongylonema</taxon>
    </lineage>
</organism>
<protein>
    <submittedName>
        <fullName evidence="2 4">Uncharacterized protein</fullName>
    </submittedName>
</protein>
<keyword evidence="3" id="KW-1185">Reference proteome</keyword>
<evidence type="ECO:0000256" key="1">
    <source>
        <dbReference type="SAM" id="MobiDB-lite"/>
    </source>
</evidence>
<dbReference type="AlphaFoldDB" id="A0A183DDZ9"/>
<feature type="compositionally biased region" description="Basic residues" evidence="1">
    <location>
        <begin position="143"/>
        <end position="155"/>
    </location>
</feature>
<accession>A0A183DDZ9</accession>
<reference evidence="2 3" key="2">
    <citation type="submission" date="2018-11" db="EMBL/GenBank/DDBJ databases">
        <authorList>
            <consortium name="Pathogen Informatics"/>
        </authorList>
    </citation>
    <scope>NUCLEOTIDE SEQUENCE [LARGE SCALE GENOMIC DNA]</scope>
</reference>
<feature type="compositionally biased region" description="Polar residues" evidence="1">
    <location>
        <begin position="87"/>
        <end position="100"/>
    </location>
</feature>
<feature type="compositionally biased region" description="Basic residues" evidence="1">
    <location>
        <begin position="107"/>
        <end position="117"/>
    </location>
</feature>